<reference evidence="2" key="1">
    <citation type="submission" date="2021-06" db="EMBL/GenBank/DDBJ databases">
        <authorList>
            <person name="Kallberg Y."/>
            <person name="Tangrot J."/>
            <person name="Rosling A."/>
        </authorList>
    </citation>
    <scope>NUCLEOTIDE SEQUENCE</scope>
    <source>
        <strain evidence="2">UK204</strain>
    </source>
</reference>
<feature type="compositionally biased region" description="Acidic residues" evidence="1">
    <location>
        <begin position="64"/>
        <end position="74"/>
    </location>
</feature>
<gene>
    <name evidence="2" type="ORF">FCALED_LOCUS17564</name>
</gene>
<dbReference type="AlphaFoldDB" id="A0A9N9J9Y1"/>
<feature type="non-terminal residue" evidence="2">
    <location>
        <position position="1"/>
    </location>
</feature>
<protein>
    <submittedName>
        <fullName evidence="2">14665_t:CDS:1</fullName>
    </submittedName>
</protein>
<comment type="caution">
    <text evidence="2">The sequence shown here is derived from an EMBL/GenBank/DDBJ whole genome shotgun (WGS) entry which is preliminary data.</text>
</comment>
<feature type="region of interest" description="Disordered" evidence="1">
    <location>
        <begin position="1"/>
        <end position="84"/>
    </location>
</feature>
<name>A0A9N9J9Y1_9GLOM</name>
<feature type="non-terminal residue" evidence="2">
    <location>
        <position position="99"/>
    </location>
</feature>
<evidence type="ECO:0000313" key="3">
    <source>
        <dbReference type="Proteomes" id="UP000789570"/>
    </source>
</evidence>
<dbReference type="EMBL" id="CAJVPQ010027630">
    <property type="protein sequence ID" value="CAG8771519.1"/>
    <property type="molecule type" value="Genomic_DNA"/>
</dbReference>
<keyword evidence="3" id="KW-1185">Reference proteome</keyword>
<feature type="compositionally biased region" description="Acidic residues" evidence="1">
    <location>
        <begin position="15"/>
        <end position="33"/>
    </location>
</feature>
<evidence type="ECO:0000256" key="1">
    <source>
        <dbReference type="SAM" id="MobiDB-lite"/>
    </source>
</evidence>
<evidence type="ECO:0000313" key="2">
    <source>
        <dbReference type="EMBL" id="CAG8771519.1"/>
    </source>
</evidence>
<feature type="compositionally biased region" description="Basic and acidic residues" evidence="1">
    <location>
        <begin position="46"/>
        <end position="57"/>
    </location>
</feature>
<organism evidence="2 3">
    <name type="scientific">Funneliformis caledonium</name>
    <dbReference type="NCBI Taxonomy" id="1117310"/>
    <lineage>
        <taxon>Eukaryota</taxon>
        <taxon>Fungi</taxon>
        <taxon>Fungi incertae sedis</taxon>
        <taxon>Mucoromycota</taxon>
        <taxon>Glomeromycotina</taxon>
        <taxon>Glomeromycetes</taxon>
        <taxon>Glomerales</taxon>
        <taxon>Glomeraceae</taxon>
        <taxon>Funneliformis</taxon>
    </lineage>
</organism>
<dbReference type="Proteomes" id="UP000789570">
    <property type="component" value="Unassembled WGS sequence"/>
</dbReference>
<accession>A0A9N9J9Y1</accession>
<proteinExistence type="predicted"/>
<feature type="compositionally biased region" description="Basic and acidic residues" evidence="1">
    <location>
        <begin position="1"/>
        <end position="11"/>
    </location>
</feature>
<sequence length="99" mass="11075">ATPRNYVDKPVEIVSSEDDENDNENAYDDDGEQIDATPVEIMSSKRKYDDDNVEKIDTTSSTLENDDDDDDEQIDTTSTTNNRDLAQGEIVDAINDIIT</sequence>